<dbReference type="Proteomes" id="UP000299102">
    <property type="component" value="Unassembled WGS sequence"/>
</dbReference>
<reference evidence="2 3" key="1">
    <citation type="journal article" date="2019" name="Commun. Biol.">
        <title>The bagworm genome reveals a unique fibroin gene that provides high tensile strength.</title>
        <authorList>
            <person name="Kono N."/>
            <person name="Nakamura H."/>
            <person name="Ohtoshi R."/>
            <person name="Tomita M."/>
            <person name="Numata K."/>
            <person name="Arakawa K."/>
        </authorList>
    </citation>
    <scope>NUCLEOTIDE SEQUENCE [LARGE SCALE GENOMIC DNA]</scope>
</reference>
<evidence type="ECO:0008006" key="4">
    <source>
        <dbReference type="Google" id="ProtNLM"/>
    </source>
</evidence>
<evidence type="ECO:0000256" key="1">
    <source>
        <dbReference type="SAM" id="SignalP"/>
    </source>
</evidence>
<proteinExistence type="predicted"/>
<dbReference type="AlphaFoldDB" id="A0A4C1UWY2"/>
<dbReference type="EMBL" id="BGZK01000240">
    <property type="protein sequence ID" value="GBP31013.1"/>
    <property type="molecule type" value="Genomic_DNA"/>
</dbReference>
<sequence>MTAPIRDLSLILLIASFRFLCEIGGGTVLQRPTTAGQELRRRRRYPGELRARRGLRRLVKRLLLTLLPFHRAGRRTRPVPRLRCTSEPSHRSPP</sequence>
<feature type="signal peptide" evidence="1">
    <location>
        <begin position="1"/>
        <end position="26"/>
    </location>
</feature>
<name>A0A4C1UWY2_EUMVA</name>
<comment type="caution">
    <text evidence="2">The sequence shown here is derived from an EMBL/GenBank/DDBJ whole genome shotgun (WGS) entry which is preliminary data.</text>
</comment>
<feature type="chain" id="PRO_5020028647" description="Secreted protein" evidence="1">
    <location>
        <begin position="27"/>
        <end position="94"/>
    </location>
</feature>
<organism evidence="2 3">
    <name type="scientific">Eumeta variegata</name>
    <name type="common">Bagworm moth</name>
    <name type="synonym">Eumeta japonica</name>
    <dbReference type="NCBI Taxonomy" id="151549"/>
    <lineage>
        <taxon>Eukaryota</taxon>
        <taxon>Metazoa</taxon>
        <taxon>Ecdysozoa</taxon>
        <taxon>Arthropoda</taxon>
        <taxon>Hexapoda</taxon>
        <taxon>Insecta</taxon>
        <taxon>Pterygota</taxon>
        <taxon>Neoptera</taxon>
        <taxon>Endopterygota</taxon>
        <taxon>Lepidoptera</taxon>
        <taxon>Glossata</taxon>
        <taxon>Ditrysia</taxon>
        <taxon>Tineoidea</taxon>
        <taxon>Psychidae</taxon>
        <taxon>Oiketicinae</taxon>
        <taxon>Eumeta</taxon>
    </lineage>
</organism>
<keyword evidence="3" id="KW-1185">Reference proteome</keyword>
<accession>A0A4C1UWY2</accession>
<keyword evidence="1" id="KW-0732">Signal</keyword>
<evidence type="ECO:0000313" key="3">
    <source>
        <dbReference type="Proteomes" id="UP000299102"/>
    </source>
</evidence>
<gene>
    <name evidence="2" type="ORF">EVAR_81913_1</name>
</gene>
<evidence type="ECO:0000313" key="2">
    <source>
        <dbReference type="EMBL" id="GBP31013.1"/>
    </source>
</evidence>
<protein>
    <recommendedName>
        <fullName evidence="4">Secreted protein</fullName>
    </recommendedName>
</protein>